<evidence type="ECO:0000313" key="3">
    <source>
        <dbReference type="EMBL" id="KAK9033209.1"/>
    </source>
</evidence>
<dbReference type="InterPro" id="IPR004864">
    <property type="entry name" value="LEA_2"/>
</dbReference>
<keyword evidence="1" id="KW-0812">Transmembrane</keyword>
<organism evidence="3 4">
    <name type="scientific">Hibiscus sabdariffa</name>
    <name type="common">roselle</name>
    <dbReference type="NCBI Taxonomy" id="183260"/>
    <lineage>
        <taxon>Eukaryota</taxon>
        <taxon>Viridiplantae</taxon>
        <taxon>Streptophyta</taxon>
        <taxon>Embryophyta</taxon>
        <taxon>Tracheophyta</taxon>
        <taxon>Spermatophyta</taxon>
        <taxon>Magnoliopsida</taxon>
        <taxon>eudicotyledons</taxon>
        <taxon>Gunneridae</taxon>
        <taxon>Pentapetalae</taxon>
        <taxon>rosids</taxon>
        <taxon>malvids</taxon>
        <taxon>Malvales</taxon>
        <taxon>Malvaceae</taxon>
        <taxon>Malvoideae</taxon>
        <taxon>Hibiscus</taxon>
    </lineage>
</organism>
<accession>A0ABR2T705</accession>
<evidence type="ECO:0000259" key="2">
    <source>
        <dbReference type="Pfam" id="PF03168"/>
    </source>
</evidence>
<dbReference type="Proteomes" id="UP001396334">
    <property type="component" value="Unassembled WGS sequence"/>
</dbReference>
<reference evidence="3 4" key="1">
    <citation type="journal article" date="2024" name="G3 (Bethesda)">
        <title>Genome assembly of Hibiscus sabdariffa L. provides insights into metabolisms of medicinal natural products.</title>
        <authorList>
            <person name="Kim T."/>
        </authorList>
    </citation>
    <scope>NUCLEOTIDE SEQUENCE [LARGE SCALE GENOMIC DNA]</scope>
    <source>
        <strain evidence="3">TK-2024</strain>
        <tissue evidence="3">Old leaves</tissue>
    </source>
</reference>
<dbReference type="PANTHER" id="PTHR31852">
    <property type="entry name" value="LATE EMBRYOGENESIS ABUNDANT (LEA) HYDROXYPROLINE-RICH GLYCOPROTEIN FAMILY"/>
    <property type="match status" value="1"/>
</dbReference>
<feature type="domain" description="Late embryogenesis abundant protein LEA-2 subgroup" evidence="2">
    <location>
        <begin position="97"/>
        <end position="181"/>
    </location>
</feature>
<dbReference type="SUPFAM" id="SSF117070">
    <property type="entry name" value="LEA14-like"/>
    <property type="match status" value="1"/>
</dbReference>
<comment type="caution">
    <text evidence="3">The sequence shown here is derived from an EMBL/GenBank/DDBJ whole genome shotgun (WGS) entry which is preliminary data.</text>
</comment>
<proteinExistence type="predicted"/>
<dbReference type="Gene3D" id="2.60.40.1820">
    <property type="match status" value="1"/>
</dbReference>
<keyword evidence="4" id="KW-1185">Reference proteome</keyword>
<keyword evidence="1" id="KW-1133">Transmembrane helix</keyword>
<dbReference type="EMBL" id="JBBPBN010000008">
    <property type="protein sequence ID" value="KAK9033209.1"/>
    <property type="molecule type" value="Genomic_DNA"/>
</dbReference>
<sequence>MEAESLRSKSEKSSMEQANSSDAARVLRNRRKWRTISFTLIGVLVFIIILIIILAFTVFKAKRPVTTIDDVSLRDLNFSVNLARLQVLLNATVDVDLSITNPNKVGFKFKDSNAELNYRGQQVGEVPIPAGKISAEETVPMNVTLTLMADRLISDAKFFSDVMSGELPLSTRTEIPGKVEYTCRIDELVKAFDD</sequence>
<feature type="transmembrane region" description="Helical" evidence="1">
    <location>
        <begin position="35"/>
        <end position="59"/>
    </location>
</feature>
<name>A0ABR2T705_9ROSI</name>
<dbReference type="InterPro" id="IPR055301">
    <property type="entry name" value="Lea14-like_2"/>
</dbReference>
<evidence type="ECO:0000256" key="1">
    <source>
        <dbReference type="SAM" id="Phobius"/>
    </source>
</evidence>
<keyword evidence="1" id="KW-0472">Membrane</keyword>
<evidence type="ECO:0000313" key="4">
    <source>
        <dbReference type="Proteomes" id="UP001396334"/>
    </source>
</evidence>
<dbReference type="Pfam" id="PF03168">
    <property type="entry name" value="LEA_2"/>
    <property type="match status" value="1"/>
</dbReference>
<protein>
    <recommendedName>
        <fullName evidence="2">Late embryogenesis abundant protein LEA-2 subgroup domain-containing protein</fullName>
    </recommendedName>
</protein>
<gene>
    <name evidence="3" type="ORF">V6N11_018245</name>
</gene>